<protein>
    <recommendedName>
        <fullName evidence="3">NAD(P)(+)--arginine ADP-ribosyltransferase</fullName>
    </recommendedName>
</protein>
<dbReference type="AlphaFoldDB" id="A0AAU9IEV7"/>
<evidence type="ECO:0000313" key="2">
    <source>
        <dbReference type="Proteomes" id="UP001162131"/>
    </source>
</evidence>
<name>A0AAU9IEV7_9CILI</name>
<evidence type="ECO:0008006" key="3">
    <source>
        <dbReference type="Google" id="ProtNLM"/>
    </source>
</evidence>
<proteinExistence type="predicted"/>
<keyword evidence="2" id="KW-1185">Reference proteome</keyword>
<dbReference type="EMBL" id="CAJZBQ010000011">
    <property type="protein sequence ID" value="CAG9313939.1"/>
    <property type="molecule type" value="Genomic_DNA"/>
</dbReference>
<reference evidence="1" key="1">
    <citation type="submission" date="2021-09" db="EMBL/GenBank/DDBJ databases">
        <authorList>
            <consortium name="AG Swart"/>
            <person name="Singh M."/>
            <person name="Singh A."/>
            <person name="Seah K."/>
            <person name="Emmerich C."/>
        </authorList>
    </citation>
    <scope>NUCLEOTIDE SEQUENCE</scope>
    <source>
        <strain evidence="1">ATCC30299</strain>
    </source>
</reference>
<dbReference type="Proteomes" id="UP001162131">
    <property type="component" value="Unassembled WGS sequence"/>
</dbReference>
<accession>A0AAU9IEV7</accession>
<dbReference type="SUPFAM" id="SSF56399">
    <property type="entry name" value="ADP-ribosylation"/>
    <property type="match status" value="1"/>
</dbReference>
<dbReference type="Gene3D" id="3.90.176.10">
    <property type="entry name" value="Toxin ADP-ribosyltransferase, Chain A, domain 1"/>
    <property type="match status" value="1"/>
</dbReference>
<organism evidence="1 2">
    <name type="scientific">Blepharisma stoltei</name>
    <dbReference type="NCBI Taxonomy" id="1481888"/>
    <lineage>
        <taxon>Eukaryota</taxon>
        <taxon>Sar</taxon>
        <taxon>Alveolata</taxon>
        <taxon>Ciliophora</taxon>
        <taxon>Postciliodesmatophora</taxon>
        <taxon>Heterotrichea</taxon>
        <taxon>Heterotrichida</taxon>
        <taxon>Blepharismidae</taxon>
        <taxon>Blepharisma</taxon>
    </lineage>
</organism>
<evidence type="ECO:0000313" key="1">
    <source>
        <dbReference type="EMBL" id="CAG9313939.1"/>
    </source>
</evidence>
<sequence length="617" mass="71515">MESTKIVWHDPNIFGEENYRYIREHLSPLQYKTFTTVTEAVQFLSSTTEKWILVTSGTSGEELVKQVHNFPSVIGIIIFCNNYAYHKQWSSAFKKVKRVEISNFGNVLQEARKIWDQLVTYNALFMTQKGKIEYDQIINALEINTVGTPSSQIACDSFSHRAYYHMESELEMSFLQICKLSLKNQAIPRSDVLNELKSFAITDENKARVEEMFGLYPNDLLRSFVHIYTSDLVFRRLNECYAANDYSRVMNITAACLLELKSRPELMLQNQTVLYRGVNISEKDLEKLTVGQRGFWPAFTSASTRGDVARRSYFQATVVFEIHLLASEPHPHIFAQPMSDYVSEQEVLLLPYFPLVITNIRKADNVTVITVDQDPTHPSLAFNSQTLINYWRSRIETEVMMPIDEICDNIRNKAIIIIDLPAYFKKNLALDHSVMPFTKDFEKIIRITYKKHENEIHKLNDSVSGSLIEYLVIMKNDIENSIVSYIKKNIEIVFDQYFEKIKDNIIKMMGYEVITTFSVPSAMVRELITKIMRLAEMGHFSTIPEVRQNFYEESKGETESSIYLKIFIKETIKAVEGGIGRNKEEIKKKNEEIKNELYRQLGILKSKLHQSLENVLL</sequence>
<gene>
    <name evidence="1" type="ORF">BSTOLATCC_MIC9740</name>
</gene>
<comment type="caution">
    <text evidence="1">The sequence shown here is derived from an EMBL/GenBank/DDBJ whole genome shotgun (WGS) entry which is preliminary data.</text>
</comment>